<dbReference type="Pfam" id="PF13649">
    <property type="entry name" value="Methyltransf_25"/>
    <property type="match status" value="1"/>
</dbReference>
<dbReference type="InterPro" id="IPR041698">
    <property type="entry name" value="Methyltransf_25"/>
</dbReference>
<dbReference type="AlphaFoldDB" id="A0A370AYP9"/>
<evidence type="ECO:0000313" key="5">
    <source>
        <dbReference type="EMBL" id="RDG34700.1"/>
    </source>
</evidence>
<evidence type="ECO:0000313" key="6">
    <source>
        <dbReference type="Proteomes" id="UP000253741"/>
    </source>
</evidence>
<protein>
    <submittedName>
        <fullName evidence="5">Class I SAM-dependent methyltransferase</fullName>
    </submittedName>
</protein>
<dbReference type="PANTHER" id="PTHR43464">
    <property type="entry name" value="METHYLTRANSFERASE"/>
    <property type="match status" value="1"/>
</dbReference>
<dbReference type="Gene3D" id="3.40.50.150">
    <property type="entry name" value="Vaccinia Virus protein VP39"/>
    <property type="match status" value="1"/>
</dbReference>
<dbReference type="GO" id="GO:0032259">
    <property type="term" value="P:methylation"/>
    <property type="evidence" value="ECO:0007669"/>
    <property type="project" value="UniProtKB-KW"/>
</dbReference>
<organism evidence="5 6">
    <name type="scientific">Streptomyces corynorhini</name>
    <dbReference type="NCBI Taxonomy" id="2282652"/>
    <lineage>
        <taxon>Bacteria</taxon>
        <taxon>Bacillati</taxon>
        <taxon>Actinomycetota</taxon>
        <taxon>Actinomycetes</taxon>
        <taxon>Kitasatosporales</taxon>
        <taxon>Streptomycetaceae</taxon>
        <taxon>Streptomyces</taxon>
    </lineage>
</organism>
<dbReference type="OrthoDB" id="279734at2"/>
<keyword evidence="1 5" id="KW-0489">Methyltransferase</keyword>
<dbReference type="SUPFAM" id="SSF53335">
    <property type="entry name" value="S-adenosyl-L-methionine-dependent methyltransferases"/>
    <property type="match status" value="1"/>
</dbReference>
<evidence type="ECO:0000256" key="2">
    <source>
        <dbReference type="ARBA" id="ARBA00022679"/>
    </source>
</evidence>
<keyword evidence="6" id="KW-1185">Reference proteome</keyword>
<dbReference type="GO" id="GO:0008168">
    <property type="term" value="F:methyltransferase activity"/>
    <property type="evidence" value="ECO:0007669"/>
    <property type="project" value="UniProtKB-KW"/>
</dbReference>
<evidence type="ECO:0000256" key="3">
    <source>
        <dbReference type="ARBA" id="ARBA00022691"/>
    </source>
</evidence>
<comment type="caution">
    <text evidence="5">The sequence shown here is derived from an EMBL/GenBank/DDBJ whole genome shotgun (WGS) entry which is preliminary data.</text>
</comment>
<dbReference type="CDD" id="cd02440">
    <property type="entry name" value="AdoMet_MTases"/>
    <property type="match status" value="1"/>
</dbReference>
<dbReference type="Proteomes" id="UP000253741">
    <property type="component" value="Unassembled WGS sequence"/>
</dbReference>
<accession>A0A370AYP9</accession>
<dbReference type="InterPro" id="IPR029063">
    <property type="entry name" value="SAM-dependent_MTases_sf"/>
</dbReference>
<name>A0A370AYP9_9ACTN</name>
<proteinExistence type="predicted"/>
<feature type="domain" description="Methyltransferase" evidence="4">
    <location>
        <begin position="61"/>
        <end position="152"/>
    </location>
</feature>
<feature type="non-terminal residue" evidence="5">
    <location>
        <position position="1"/>
    </location>
</feature>
<dbReference type="EMBL" id="QQNA01000285">
    <property type="protein sequence ID" value="RDG34700.1"/>
    <property type="molecule type" value="Genomic_DNA"/>
</dbReference>
<keyword evidence="3" id="KW-0949">S-adenosyl-L-methionine</keyword>
<dbReference type="Gene3D" id="2.20.130.10">
    <property type="entry name" value="CAC2371-like domains"/>
    <property type="match status" value="1"/>
</dbReference>
<keyword evidence="2 5" id="KW-0808">Transferase</keyword>
<dbReference type="RefSeq" id="WP_147286152.1">
    <property type="nucleotide sequence ID" value="NZ_QQNA01000285.1"/>
</dbReference>
<gene>
    <name evidence="5" type="ORF">DVH02_29190</name>
</gene>
<dbReference type="PANTHER" id="PTHR43464:SF19">
    <property type="entry name" value="UBIQUINONE BIOSYNTHESIS O-METHYLTRANSFERASE, MITOCHONDRIAL"/>
    <property type="match status" value="1"/>
</dbReference>
<evidence type="ECO:0000256" key="1">
    <source>
        <dbReference type="ARBA" id="ARBA00022603"/>
    </source>
</evidence>
<evidence type="ECO:0000259" key="4">
    <source>
        <dbReference type="Pfam" id="PF13649"/>
    </source>
</evidence>
<sequence length="270" mass="28792">PPTDQPPADQPPPPQPYSTVAAAYDRLGELVVGGWGEKPHHEKADFLTRLWSHGTAPVGSVLELACGTGLMLGELRGRGHHVVGLDRSEAMLDRARARLGPDAALVCATLPDIPVDQWFDAVISPGASLNYLTETELAATFRSVAARLAPGGSFVFDVLSPGTMAGDGGGHVLAGDFDDTAFILAFANSPDGVRCDITWTQFVRTAPEAAAPYLKSVEHHRVYRLTPGTIRTAADACGLTEQGVYDNYAFSPLDDASTVQTWAFRLPGRR</sequence>
<reference evidence="5 6" key="1">
    <citation type="submission" date="2018-07" db="EMBL/GenBank/DDBJ databases">
        <title>Streptomyces species from bats.</title>
        <authorList>
            <person name="Dunlap C."/>
        </authorList>
    </citation>
    <scope>NUCLEOTIDE SEQUENCE [LARGE SCALE GENOMIC DNA]</scope>
    <source>
        <strain evidence="5 6">AC230</strain>
    </source>
</reference>